<gene>
    <name evidence="1" type="ORF">Syun_006810</name>
</gene>
<proteinExistence type="predicted"/>
<evidence type="ECO:0000313" key="2">
    <source>
        <dbReference type="Proteomes" id="UP001420932"/>
    </source>
</evidence>
<protein>
    <submittedName>
        <fullName evidence="1">Uncharacterized protein</fullName>
    </submittedName>
</protein>
<sequence length="128" mass="14799">MASYSKNHDQYEDSCYQNVKRFGKIRRYSSPYSVDYTMKPLWLFTSALSYDLQLATTNIDKVQQVYKTLLQCLFTKFPTSLESRPLAYNGSAIIDDVATVTIELERIFIFITTTVYEIACVDGNIIYL</sequence>
<dbReference type="Proteomes" id="UP001420932">
    <property type="component" value="Unassembled WGS sequence"/>
</dbReference>
<keyword evidence="2" id="KW-1185">Reference proteome</keyword>
<organism evidence="1 2">
    <name type="scientific">Stephania yunnanensis</name>
    <dbReference type="NCBI Taxonomy" id="152371"/>
    <lineage>
        <taxon>Eukaryota</taxon>
        <taxon>Viridiplantae</taxon>
        <taxon>Streptophyta</taxon>
        <taxon>Embryophyta</taxon>
        <taxon>Tracheophyta</taxon>
        <taxon>Spermatophyta</taxon>
        <taxon>Magnoliopsida</taxon>
        <taxon>Ranunculales</taxon>
        <taxon>Menispermaceae</taxon>
        <taxon>Menispermoideae</taxon>
        <taxon>Cissampelideae</taxon>
        <taxon>Stephania</taxon>
    </lineage>
</organism>
<reference evidence="1 2" key="1">
    <citation type="submission" date="2024-01" db="EMBL/GenBank/DDBJ databases">
        <title>Genome assemblies of Stephania.</title>
        <authorList>
            <person name="Yang L."/>
        </authorList>
    </citation>
    <scope>NUCLEOTIDE SEQUENCE [LARGE SCALE GENOMIC DNA]</scope>
    <source>
        <strain evidence="1">YNDBR</strain>
        <tissue evidence="1">Leaf</tissue>
    </source>
</reference>
<dbReference type="AlphaFoldDB" id="A0AAP0L0Q0"/>
<comment type="caution">
    <text evidence="1">The sequence shown here is derived from an EMBL/GenBank/DDBJ whole genome shotgun (WGS) entry which is preliminary data.</text>
</comment>
<accession>A0AAP0L0Q0</accession>
<dbReference type="EMBL" id="JBBNAF010000003">
    <property type="protein sequence ID" value="KAK9160469.1"/>
    <property type="molecule type" value="Genomic_DNA"/>
</dbReference>
<evidence type="ECO:0000313" key="1">
    <source>
        <dbReference type="EMBL" id="KAK9160469.1"/>
    </source>
</evidence>
<name>A0AAP0L0Q0_9MAGN</name>